<name>B0CET2_ACAM1</name>
<organism evidence="1 2">
    <name type="scientific">Acaryochloris marina (strain MBIC 11017)</name>
    <dbReference type="NCBI Taxonomy" id="329726"/>
    <lineage>
        <taxon>Bacteria</taxon>
        <taxon>Bacillati</taxon>
        <taxon>Cyanobacteriota</taxon>
        <taxon>Cyanophyceae</taxon>
        <taxon>Acaryochloridales</taxon>
        <taxon>Acaryochloridaceae</taxon>
        <taxon>Acaryochloris</taxon>
    </lineage>
</organism>
<dbReference type="EMBL" id="CP000828">
    <property type="protein sequence ID" value="ABW28187.1"/>
    <property type="molecule type" value="Genomic_DNA"/>
</dbReference>
<dbReference type="eggNOG" id="ENOG502ZKHE">
    <property type="taxonomic scope" value="Bacteria"/>
</dbReference>
<sequence>MDNVHHIEPKSYQQEDQRVICTNEWHGGGDIPTIAKAFIDEQMLSWTEHNIWNEADFSLEWRITTHAFTEAVSCSGKNLFREQGDTTIVENRGELIIYPRKIDGIPDFLRSQVAGFVEELLSQKIGPNLTQMGVGVRRYLEKTTA</sequence>
<protein>
    <submittedName>
        <fullName evidence="1">Uncharacterized protein</fullName>
    </submittedName>
</protein>
<dbReference type="Proteomes" id="UP000000268">
    <property type="component" value="Chromosome"/>
</dbReference>
<dbReference type="KEGG" id="amr:AM1_3190"/>
<accession>B0CET2</accession>
<keyword evidence="2" id="KW-1185">Reference proteome</keyword>
<dbReference type="AlphaFoldDB" id="B0CET2"/>
<gene>
    <name evidence="1" type="ordered locus">AM1_3190</name>
</gene>
<proteinExistence type="predicted"/>
<evidence type="ECO:0000313" key="2">
    <source>
        <dbReference type="Proteomes" id="UP000000268"/>
    </source>
</evidence>
<reference evidence="1 2" key="1">
    <citation type="journal article" date="2008" name="Proc. Natl. Acad. Sci. U.S.A.">
        <title>Niche adaptation and genome expansion in the chlorophyll d-producing cyanobacterium Acaryochloris marina.</title>
        <authorList>
            <person name="Swingley W.D."/>
            <person name="Chen M."/>
            <person name="Cheung P.C."/>
            <person name="Conrad A.L."/>
            <person name="Dejesa L.C."/>
            <person name="Hao J."/>
            <person name="Honchak B.M."/>
            <person name="Karbach L.E."/>
            <person name="Kurdoglu A."/>
            <person name="Lahiri S."/>
            <person name="Mastrian S.D."/>
            <person name="Miyashita H."/>
            <person name="Page L."/>
            <person name="Ramakrishna P."/>
            <person name="Satoh S."/>
            <person name="Sattley W.M."/>
            <person name="Shimada Y."/>
            <person name="Taylor H.L."/>
            <person name="Tomo T."/>
            <person name="Tsuchiya T."/>
            <person name="Wang Z.T."/>
            <person name="Raymond J."/>
            <person name="Mimuro M."/>
            <person name="Blankenship R.E."/>
            <person name="Touchman J.W."/>
        </authorList>
    </citation>
    <scope>NUCLEOTIDE SEQUENCE [LARGE SCALE GENOMIC DNA]</scope>
    <source>
        <strain evidence="2">MBIC 11017</strain>
    </source>
</reference>
<dbReference type="HOGENOM" id="CLU_1509884_0_0_3"/>
<evidence type="ECO:0000313" key="1">
    <source>
        <dbReference type="EMBL" id="ABW28187.1"/>
    </source>
</evidence>